<feature type="domain" description="Radical SAM core" evidence="7">
    <location>
        <begin position="140"/>
        <end position="245"/>
    </location>
</feature>
<evidence type="ECO:0000256" key="3">
    <source>
        <dbReference type="ARBA" id="ARBA00022723"/>
    </source>
</evidence>
<dbReference type="PROSITE" id="PS51332">
    <property type="entry name" value="B12_BINDING"/>
    <property type="match status" value="1"/>
</dbReference>
<dbReference type="Gene3D" id="3.40.50.280">
    <property type="entry name" value="Cobalamin-binding domain"/>
    <property type="match status" value="1"/>
</dbReference>
<evidence type="ECO:0000313" key="8">
    <source>
        <dbReference type="EMBL" id="GAI54978.1"/>
    </source>
</evidence>
<dbReference type="CDD" id="cd02068">
    <property type="entry name" value="radical_SAM_B12_BD"/>
    <property type="match status" value="1"/>
</dbReference>
<comment type="cofactor">
    <cofactor evidence="1">
        <name>[4Fe-4S] cluster</name>
        <dbReference type="ChEBI" id="CHEBI:49883"/>
    </cofactor>
</comment>
<dbReference type="InterPro" id="IPR058240">
    <property type="entry name" value="rSAM_sf"/>
</dbReference>
<feature type="domain" description="B12-binding" evidence="6">
    <location>
        <begin position="1"/>
        <end position="96"/>
    </location>
</feature>
<keyword evidence="3" id="KW-0479">Metal-binding</keyword>
<dbReference type="GO" id="GO:0003824">
    <property type="term" value="F:catalytic activity"/>
    <property type="evidence" value="ECO:0007669"/>
    <property type="project" value="InterPro"/>
</dbReference>
<keyword evidence="4" id="KW-0408">Iron</keyword>
<reference evidence="8" key="1">
    <citation type="journal article" date="2014" name="Front. Microbiol.">
        <title>High frequency of phylogenetically diverse reductive dehalogenase-homologous genes in deep subseafloor sedimentary metagenomes.</title>
        <authorList>
            <person name="Kawai M."/>
            <person name="Futagami T."/>
            <person name="Toyoda A."/>
            <person name="Takaki Y."/>
            <person name="Nishi S."/>
            <person name="Hori S."/>
            <person name="Arai W."/>
            <person name="Tsubouchi T."/>
            <person name="Morono Y."/>
            <person name="Uchiyama I."/>
            <person name="Ito T."/>
            <person name="Fujiyama A."/>
            <person name="Inagaki F."/>
            <person name="Takami H."/>
        </authorList>
    </citation>
    <scope>NUCLEOTIDE SEQUENCE</scope>
    <source>
        <strain evidence="8">Expedition CK06-06</strain>
    </source>
</reference>
<dbReference type="SFLD" id="SFLDS00029">
    <property type="entry name" value="Radical_SAM"/>
    <property type="match status" value="1"/>
</dbReference>
<dbReference type="InterPro" id="IPR023404">
    <property type="entry name" value="rSAM_horseshoe"/>
</dbReference>
<dbReference type="SUPFAM" id="SSF102114">
    <property type="entry name" value="Radical SAM enzymes"/>
    <property type="match status" value="1"/>
</dbReference>
<dbReference type="AlphaFoldDB" id="X1PGL0"/>
<dbReference type="GO" id="GO:0005829">
    <property type="term" value="C:cytosol"/>
    <property type="evidence" value="ECO:0007669"/>
    <property type="project" value="TreeGrafter"/>
</dbReference>
<dbReference type="SFLD" id="SFLDG01082">
    <property type="entry name" value="B12-binding_domain_containing"/>
    <property type="match status" value="1"/>
</dbReference>
<dbReference type="InterPro" id="IPR006158">
    <property type="entry name" value="Cobalamin-bd"/>
</dbReference>
<evidence type="ECO:0000256" key="1">
    <source>
        <dbReference type="ARBA" id="ARBA00001966"/>
    </source>
</evidence>
<evidence type="ECO:0000256" key="2">
    <source>
        <dbReference type="ARBA" id="ARBA00022691"/>
    </source>
</evidence>
<accession>X1PGL0</accession>
<protein>
    <submittedName>
        <fullName evidence="8">Uncharacterized protein</fullName>
    </submittedName>
</protein>
<evidence type="ECO:0000259" key="6">
    <source>
        <dbReference type="PROSITE" id="PS51332"/>
    </source>
</evidence>
<dbReference type="InterPro" id="IPR051198">
    <property type="entry name" value="BchE-like"/>
</dbReference>
<dbReference type="InterPro" id="IPR034466">
    <property type="entry name" value="Methyltransferase_Class_B"/>
</dbReference>
<dbReference type="SFLD" id="SFLDG01123">
    <property type="entry name" value="methyltransferase_(Class_B)"/>
    <property type="match status" value="1"/>
</dbReference>
<dbReference type="PROSITE" id="PS51918">
    <property type="entry name" value="RADICAL_SAM"/>
    <property type="match status" value="1"/>
</dbReference>
<feature type="non-terminal residue" evidence="8">
    <location>
        <position position="1"/>
    </location>
</feature>
<dbReference type="GO" id="GO:0051539">
    <property type="term" value="F:4 iron, 4 sulfur cluster binding"/>
    <property type="evidence" value="ECO:0007669"/>
    <property type="project" value="UniProtKB-KW"/>
</dbReference>
<dbReference type="EMBL" id="BARV01033888">
    <property type="protein sequence ID" value="GAI54978.1"/>
    <property type="molecule type" value="Genomic_DNA"/>
</dbReference>
<dbReference type="GO" id="GO:0031419">
    <property type="term" value="F:cobalamin binding"/>
    <property type="evidence" value="ECO:0007669"/>
    <property type="project" value="InterPro"/>
</dbReference>
<keyword evidence="2" id="KW-0949">S-adenosyl-L-methionine</keyword>
<dbReference type="GO" id="GO:0046872">
    <property type="term" value="F:metal ion binding"/>
    <property type="evidence" value="ECO:0007669"/>
    <property type="project" value="UniProtKB-KW"/>
</dbReference>
<sequence>RGVDLQNLDQYLNSLKMKPDYIGVTATTTEIRVALEVAKVCKNTLPKSKIVLGGVHATVMPDSTLADENVDFVIRGEGEYSFLELVKEGNIRGILGLSYKEDGKIIHNPPRERIKNLDELPFPAFHLMPIDKYHPPLGLYRRLPAVNIITARGCPNICTYCATHTIWGNRMYFRSVENIIEEIKYLTKYFGIKEISLSDDTFTISKKRIMEFCENLLKDKIDLTWACNSRVEKIDEEALRLMKKA</sequence>
<evidence type="ECO:0000259" key="7">
    <source>
        <dbReference type="PROSITE" id="PS51918"/>
    </source>
</evidence>
<organism evidence="8">
    <name type="scientific">marine sediment metagenome</name>
    <dbReference type="NCBI Taxonomy" id="412755"/>
    <lineage>
        <taxon>unclassified sequences</taxon>
        <taxon>metagenomes</taxon>
        <taxon>ecological metagenomes</taxon>
    </lineage>
</organism>
<proteinExistence type="predicted"/>
<comment type="caution">
    <text evidence="8">The sequence shown here is derived from an EMBL/GenBank/DDBJ whole genome shotgun (WGS) entry which is preliminary data.</text>
</comment>
<dbReference type="InterPro" id="IPR020612">
    <property type="entry name" value="Methylthiotransferase_CS"/>
</dbReference>
<name>X1PGL0_9ZZZZ</name>
<keyword evidence="5" id="KW-0411">Iron-sulfur</keyword>
<evidence type="ECO:0000256" key="5">
    <source>
        <dbReference type="ARBA" id="ARBA00023014"/>
    </source>
</evidence>
<dbReference type="Gene3D" id="3.80.30.20">
    <property type="entry name" value="tm_1862 like domain"/>
    <property type="match status" value="1"/>
</dbReference>
<feature type="non-terminal residue" evidence="8">
    <location>
        <position position="245"/>
    </location>
</feature>
<gene>
    <name evidence="8" type="ORF">S06H3_53189</name>
</gene>
<dbReference type="InterPro" id="IPR007197">
    <property type="entry name" value="rSAM"/>
</dbReference>
<evidence type="ECO:0000256" key="4">
    <source>
        <dbReference type="ARBA" id="ARBA00023004"/>
    </source>
</evidence>
<dbReference type="Pfam" id="PF02310">
    <property type="entry name" value="B12-binding"/>
    <property type="match status" value="1"/>
</dbReference>
<dbReference type="PANTHER" id="PTHR43409:SF16">
    <property type="entry name" value="SLR0320 PROTEIN"/>
    <property type="match status" value="1"/>
</dbReference>
<dbReference type="PROSITE" id="PS01278">
    <property type="entry name" value="MTTASE_RADICAL"/>
    <property type="match status" value="1"/>
</dbReference>
<dbReference type="PANTHER" id="PTHR43409">
    <property type="entry name" value="ANAEROBIC MAGNESIUM-PROTOPORPHYRIN IX MONOMETHYL ESTER CYCLASE-RELATED"/>
    <property type="match status" value="1"/>
</dbReference>
<dbReference type="Pfam" id="PF04055">
    <property type="entry name" value="Radical_SAM"/>
    <property type="match status" value="1"/>
</dbReference>